<proteinExistence type="predicted"/>
<reference evidence="2 3" key="1">
    <citation type="journal article" date="2018" name="Sci. Rep.">
        <title>Genomic signatures of local adaptation to the degree of environmental predictability in rotifers.</title>
        <authorList>
            <person name="Franch-Gras L."/>
            <person name="Hahn C."/>
            <person name="Garcia-Roger E.M."/>
            <person name="Carmona M.J."/>
            <person name="Serra M."/>
            <person name="Gomez A."/>
        </authorList>
    </citation>
    <scope>NUCLEOTIDE SEQUENCE [LARGE SCALE GENOMIC DNA]</scope>
    <source>
        <strain evidence="2">HYR1</strain>
    </source>
</reference>
<protein>
    <submittedName>
        <fullName evidence="2">Uncharacterized protein</fullName>
    </submittedName>
</protein>
<evidence type="ECO:0000256" key="1">
    <source>
        <dbReference type="SAM" id="Phobius"/>
    </source>
</evidence>
<comment type="caution">
    <text evidence="2">The sequence shown here is derived from an EMBL/GenBank/DDBJ whole genome shotgun (WGS) entry which is preliminary data.</text>
</comment>
<dbReference type="AlphaFoldDB" id="A0A3M7QVX2"/>
<keyword evidence="1" id="KW-1133">Transmembrane helix</keyword>
<keyword evidence="1" id="KW-0472">Membrane</keyword>
<name>A0A3M7QVX2_BRAPC</name>
<keyword evidence="1" id="KW-0812">Transmembrane</keyword>
<dbReference type="EMBL" id="REGN01005038">
    <property type="protein sequence ID" value="RNA15128.1"/>
    <property type="molecule type" value="Genomic_DNA"/>
</dbReference>
<gene>
    <name evidence="2" type="ORF">BpHYR1_044853</name>
</gene>
<accession>A0A3M7QVX2</accession>
<feature type="transmembrane region" description="Helical" evidence="1">
    <location>
        <begin position="87"/>
        <end position="107"/>
    </location>
</feature>
<evidence type="ECO:0000313" key="2">
    <source>
        <dbReference type="EMBL" id="RNA15128.1"/>
    </source>
</evidence>
<sequence length="111" mass="12521">MNAELYREILSDYFLPFGASNYDLYFKLHQDNDQNNKASFFNTHICFFMLHSLRTSAPRAYTISCSSWPSPGSGIPLSFANCDEDPGLSLIMLVIVPIVVSLLIITINDHD</sequence>
<dbReference type="Proteomes" id="UP000276133">
    <property type="component" value="Unassembled WGS sequence"/>
</dbReference>
<evidence type="ECO:0000313" key="3">
    <source>
        <dbReference type="Proteomes" id="UP000276133"/>
    </source>
</evidence>
<organism evidence="2 3">
    <name type="scientific">Brachionus plicatilis</name>
    <name type="common">Marine rotifer</name>
    <name type="synonym">Brachionus muelleri</name>
    <dbReference type="NCBI Taxonomy" id="10195"/>
    <lineage>
        <taxon>Eukaryota</taxon>
        <taxon>Metazoa</taxon>
        <taxon>Spiralia</taxon>
        <taxon>Gnathifera</taxon>
        <taxon>Rotifera</taxon>
        <taxon>Eurotatoria</taxon>
        <taxon>Monogononta</taxon>
        <taxon>Pseudotrocha</taxon>
        <taxon>Ploima</taxon>
        <taxon>Brachionidae</taxon>
        <taxon>Brachionus</taxon>
    </lineage>
</organism>
<dbReference type="OrthoDB" id="10006939at2759"/>
<keyword evidence="3" id="KW-1185">Reference proteome</keyword>